<feature type="transmembrane region" description="Helical" evidence="1">
    <location>
        <begin position="111"/>
        <end position="135"/>
    </location>
</feature>
<feature type="transmembrane region" description="Helical" evidence="1">
    <location>
        <begin position="397"/>
        <end position="418"/>
    </location>
</feature>
<protein>
    <submittedName>
        <fullName evidence="2">Uncharacterized protein</fullName>
    </submittedName>
</protein>
<evidence type="ECO:0000313" key="3">
    <source>
        <dbReference type="Proteomes" id="UP000001887"/>
    </source>
</evidence>
<proteinExistence type="predicted"/>
<dbReference type="AlphaFoldDB" id="D2QXK3"/>
<feature type="transmembrane region" description="Helical" evidence="1">
    <location>
        <begin position="353"/>
        <end position="376"/>
    </location>
</feature>
<dbReference type="eggNOG" id="COG1914">
    <property type="taxonomic scope" value="Bacteria"/>
</dbReference>
<dbReference type="HOGENOM" id="CLU_033610_0_0_0"/>
<feature type="transmembrane region" description="Helical" evidence="1">
    <location>
        <begin position="548"/>
        <end position="569"/>
    </location>
</feature>
<sequence>MSDKPATSAPWPGSHAMPQWDVNELIDAPKFHWRNILSMIGPGLVMGAAAIGGGEWLAGPAVTAKYGGSLLWVATLSILIQVLYNIEISRYTLYTGEPIFTGKFRLFPHPYFWVVIYLMLDWGSIAPYLAVNAAVPLEAILLGRLPDPDGSASDWWFHKIVSSCLYGGTMIPLIFGGKVYNSLKFIMSFKLVVVVGFLVILSLFYSRPSSWVEIVSGFTKIGNVPIIRAEDLNGNGVLDPGEDFDLDGRLDIVEPSLAVSIDSDGDGKPDTWEKDAAGKLIKFEDVDGDGKQDGSNVENVFVSLATKGTFPAVDLSLIAFIAGLAAIAGNGGLTNTPISNFTRDQGWGMGHHVGAIPSVVGGHGITLSHVGSVFIVNEESLPRWRRWYLHIVRDQTCVWMLACFVGVALPSILSVEFLPRGTGSDDWTTAAATAGGVERQVANPPPGVLAYESGLSKTVSGPKLGRAFWGFTLFCGFLVMITSNATTMDGFIRRWVDVIWTASPRMRELDTSYIRYVYFTVLCCYCTLGFTILWLIDKPGFVFKLSSTGYNFAFAFSCWHTMFVNTILLPKEIRPNIFIRIGLFLGGCCFLFIGVMAALKLAGKV</sequence>
<organism evidence="2 3">
    <name type="scientific">Pirellula staleyi (strain ATCC 27377 / DSM 6068 / ICPB 4128)</name>
    <name type="common">Pirella staleyi</name>
    <dbReference type="NCBI Taxonomy" id="530564"/>
    <lineage>
        <taxon>Bacteria</taxon>
        <taxon>Pseudomonadati</taxon>
        <taxon>Planctomycetota</taxon>
        <taxon>Planctomycetia</taxon>
        <taxon>Pirellulales</taxon>
        <taxon>Pirellulaceae</taxon>
        <taxon>Pirellula</taxon>
    </lineage>
</organism>
<dbReference type="OrthoDB" id="3496044at2"/>
<feature type="transmembrane region" description="Helical" evidence="1">
    <location>
        <begin position="187"/>
        <end position="205"/>
    </location>
</feature>
<dbReference type="EMBL" id="CP001848">
    <property type="protein sequence ID" value="ADB16188.1"/>
    <property type="molecule type" value="Genomic_DNA"/>
</dbReference>
<gene>
    <name evidence="2" type="ordered locus">Psta_1513</name>
</gene>
<evidence type="ECO:0000256" key="1">
    <source>
        <dbReference type="SAM" id="Phobius"/>
    </source>
</evidence>
<keyword evidence="1" id="KW-0472">Membrane</keyword>
<dbReference type="KEGG" id="psl:Psta_1513"/>
<dbReference type="Proteomes" id="UP000001887">
    <property type="component" value="Chromosome"/>
</dbReference>
<feature type="transmembrane region" description="Helical" evidence="1">
    <location>
        <begin position="156"/>
        <end position="175"/>
    </location>
</feature>
<feature type="transmembrane region" description="Helical" evidence="1">
    <location>
        <begin position="513"/>
        <end position="536"/>
    </location>
</feature>
<feature type="transmembrane region" description="Helical" evidence="1">
    <location>
        <begin position="581"/>
        <end position="602"/>
    </location>
</feature>
<dbReference type="NCBIfam" id="NF037982">
    <property type="entry name" value="Nramp_1"/>
    <property type="match status" value="2"/>
</dbReference>
<keyword evidence="1" id="KW-0812">Transmembrane</keyword>
<reference evidence="2 3" key="1">
    <citation type="journal article" date="2009" name="Stand. Genomic Sci.">
        <title>Complete genome sequence of Pirellula staleyi type strain (ATCC 27377).</title>
        <authorList>
            <person name="Clum A."/>
            <person name="Tindall B.J."/>
            <person name="Sikorski J."/>
            <person name="Ivanova N."/>
            <person name="Mavrommatis K."/>
            <person name="Lucas S."/>
            <person name="Glavina del Rio T."/>
            <person name="Nolan M."/>
            <person name="Chen F."/>
            <person name="Tice H."/>
            <person name="Pitluck S."/>
            <person name="Cheng J.F."/>
            <person name="Chertkov O."/>
            <person name="Brettin T."/>
            <person name="Han C."/>
            <person name="Detter J.C."/>
            <person name="Kuske C."/>
            <person name="Bruce D."/>
            <person name="Goodwin L."/>
            <person name="Ovchinikova G."/>
            <person name="Pati A."/>
            <person name="Mikhailova N."/>
            <person name="Chen A."/>
            <person name="Palaniappan K."/>
            <person name="Land M."/>
            <person name="Hauser L."/>
            <person name="Chang Y.J."/>
            <person name="Jeffries C.D."/>
            <person name="Chain P."/>
            <person name="Rohde M."/>
            <person name="Goker M."/>
            <person name="Bristow J."/>
            <person name="Eisen J.A."/>
            <person name="Markowitz V."/>
            <person name="Hugenholtz P."/>
            <person name="Kyrpides N.C."/>
            <person name="Klenk H.P."/>
            <person name="Lapidus A."/>
        </authorList>
    </citation>
    <scope>NUCLEOTIDE SEQUENCE [LARGE SCALE GENOMIC DNA]</scope>
    <source>
        <strain evidence="3">ATCC 27377 / DSM 6068 / ICPB 4128</strain>
    </source>
</reference>
<accession>D2QXK3</accession>
<keyword evidence="3" id="KW-1185">Reference proteome</keyword>
<name>D2QXK3_PIRSD</name>
<evidence type="ECO:0000313" key="2">
    <source>
        <dbReference type="EMBL" id="ADB16188.1"/>
    </source>
</evidence>
<feature type="transmembrane region" description="Helical" evidence="1">
    <location>
        <begin position="312"/>
        <end position="333"/>
    </location>
</feature>
<keyword evidence="1" id="KW-1133">Transmembrane helix</keyword>
<feature type="transmembrane region" description="Helical" evidence="1">
    <location>
        <begin position="36"/>
        <end position="58"/>
    </location>
</feature>
<feature type="transmembrane region" description="Helical" evidence="1">
    <location>
        <begin position="70"/>
        <end position="91"/>
    </location>
</feature>
<dbReference type="STRING" id="530564.Psta_1513"/>
<feature type="transmembrane region" description="Helical" evidence="1">
    <location>
        <begin position="467"/>
        <end position="492"/>
    </location>
</feature>